<feature type="transmembrane region" description="Helical" evidence="8">
    <location>
        <begin position="15"/>
        <end position="35"/>
    </location>
</feature>
<evidence type="ECO:0008006" key="10">
    <source>
        <dbReference type="Google" id="ProtNLM"/>
    </source>
</evidence>
<evidence type="ECO:0000256" key="3">
    <source>
        <dbReference type="ARBA" id="ARBA00022448"/>
    </source>
</evidence>
<dbReference type="CDD" id="cd13136">
    <property type="entry name" value="MATE_DinF_like"/>
    <property type="match status" value="1"/>
</dbReference>
<comment type="subcellular location">
    <subcellularLocation>
        <location evidence="1">Cell membrane</location>
        <topology evidence="1">Multi-pass membrane protein</topology>
    </subcellularLocation>
</comment>
<sequence>MKQFLIHNKAHHKSLLLLAGPMILSNITVPLLGIVDTAVIGHLGSAHYLAGIALGSAVISILFWLAGFLRMSTTGLVAQAYGKNDLTQLAALLKRSLLLASAVALLLIVLSPLIKHAIAYLSAANGDVLTQAYQYFSIRIFSAPAALCNLVLLGWMLGVHYGRGPFYLLLVTNIVNIVLDICFVVYLDWAVAGAAWASLIADYTALVFALFLVVKLAKKQGIELNVPNWLSISKMAELLSLNRDIFIRSLILQLCFSFMTFYAARIGETTLAANAVLLNFLMLVSFALDGVAYASEAKVGQAKGQGSVKNIELWVKISVFWGMLFGVLYSAFFALFGSTIIKLLTNVPEVIQEATHYLPWLIVLPILAMSCFLFDGVFVGLTRAKNMRNSMILSAGVGFFGVFWVFIDWENNGLWLAMSCFMLMRGVTLIIKYYHLKINNQLLD</sequence>
<feature type="transmembrane region" description="Helical" evidence="8">
    <location>
        <begin position="166"/>
        <end position="187"/>
    </location>
</feature>
<comment type="caution">
    <text evidence="9">The sequence shown here is derived from an EMBL/GenBank/DDBJ whole genome shotgun (WGS) entry which is preliminary data.</text>
</comment>
<dbReference type="PIRSF" id="PIRSF006603">
    <property type="entry name" value="DinF"/>
    <property type="match status" value="1"/>
</dbReference>
<dbReference type="EMBL" id="LAZR01005890">
    <property type="protein sequence ID" value="KKM96372.1"/>
    <property type="molecule type" value="Genomic_DNA"/>
</dbReference>
<evidence type="ECO:0000256" key="1">
    <source>
        <dbReference type="ARBA" id="ARBA00004651"/>
    </source>
</evidence>
<dbReference type="Pfam" id="PF01554">
    <property type="entry name" value="MatE"/>
    <property type="match status" value="2"/>
</dbReference>
<comment type="similarity">
    <text evidence="2">Belongs to the multi antimicrobial extrusion (MATE) (TC 2.A.66.1) family.</text>
</comment>
<feature type="transmembrane region" description="Helical" evidence="8">
    <location>
        <begin position="47"/>
        <end position="69"/>
    </location>
</feature>
<name>A0A0F9PTA1_9ZZZZ</name>
<dbReference type="NCBIfam" id="TIGR00797">
    <property type="entry name" value="matE"/>
    <property type="match status" value="1"/>
</dbReference>
<keyword evidence="7 8" id="KW-0472">Membrane</keyword>
<feature type="transmembrane region" description="Helical" evidence="8">
    <location>
        <begin position="357"/>
        <end position="378"/>
    </location>
</feature>
<evidence type="ECO:0000313" key="9">
    <source>
        <dbReference type="EMBL" id="KKM96372.1"/>
    </source>
</evidence>
<dbReference type="PANTHER" id="PTHR42893">
    <property type="entry name" value="PROTEIN DETOXIFICATION 44, CHLOROPLASTIC-RELATED"/>
    <property type="match status" value="1"/>
</dbReference>
<evidence type="ECO:0000256" key="4">
    <source>
        <dbReference type="ARBA" id="ARBA00022475"/>
    </source>
</evidence>
<evidence type="ECO:0000256" key="8">
    <source>
        <dbReference type="SAM" id="Phobius"/>
    </source>
</evidence>
<proteinExistence type="inferred from homology"/>
<dbReference type="AlphaFoldDB" id="A0A0F9PTA1"/>
<dbReference type="InterPro" id="IPR048279">
    <property type="entry name" value="MdtK-like"/>
</dbReference>
<feature type="transmembrane region" description="Helical" evidence="8">
    <location>
        <begin position="138"/>
        <end position="159"/>
    </location>
</feature>
<organism evidence="9">
    <name type="scientific">marine sediment metagenome</name>
    <dbReference type="NCBI Taxonomy" id="412755"/>
    <lineage>
        <taxon>unclassified sequences</taxon>
        <taxon>metagenomes</taxon>
        <taxon>ecological metagenomes</taxon>
    </lineage>
</organism>
<feature type="transmembrane region" description="Helical" evidence="8">
    <location>
        <begin position="193"/>
        <end position="214"/>
    </location>
</feature>
<keyword evidence="6 8" id="KW-1133">Transmembrane helix</keyword>
<evidence type="ECO:0000256" key="6">
    <source>
        <dbReference type="ARBA" id="ARBA00022989"/>
    </source>
</evidence>
<dbReference type="GO" id="GO:0015297">
    <property type="term" value="F:antiporter activity"/>
    <property type="evidence" value="ECO:0007669"/>
    <property type="project" value="InterPro"/>
</dbReference>
<dbReference type="GO" id="GO:0005886">
    <property type="term" value="C:plasma membrane"/>
    <property type="evidence" value="ECO:0007669"/>
    <property type="project" value="UniProtKB-SubCell"/>
</dbReference>
<feature type="transmembrane region" description="Helical" evidence="8">
    <location>
        <begin position="313"/>
        <end position="337"/>
    </location>
</feature>
<gene>
    <name evidence="9" type="ORF">LCGC14_1178770</name>
</gene>
<protein>
    <recommendedName>
        <fullName evidence="10">MATE family efflux transporter DinF</fullName>
    </recommendedName>
</protein>
<dbReference type="PANTHER" id="PTHR42893:SF46">
    <property type="entry name" value="PROTEIN DETOXIFICATION 44, CHLOROPLASTIC"/>
    <property type="match status" value="1"/>
</dbReference>
<keyword evidence="5 8" id="KW-0812">Transmembrane</keyword>
<feature type="transmembrane region" description="Helical" evidence="8">
    <location>
        <begin position="270"/>
        <end position="292"/>
    </location>
</feature>
<dbReference type="InterPro" id="IPR002528">
    <property type="entry name" value="MATE_fam"/>
</dbReference>
<evidence type="ECO:0000256" key="7">
    <source>
        <dbReference type="ARBA" id="ARBA00023136"/>
    </source>
</evidence>
<keyword evidence="3" id="KW-0813">Transport</keyword>
<feature type="transmembrane region" description="Helical" evidence="8">
    <location>
        <begin position="390"/>
        <end position="407"/>
    </location>
</feature>
<evidence type="ECO:0000256" key="5">
    <source>
        <dbReference type="ARBA" id="ARBA00022692"/>
    </source>
</evidence>
<accession>A0A0F9PTA1</accession>
<feature type="transmembrane region" description="Helical" evidence="8">
    <location>
        <begin position="97"/>
        <end position="118"/>
    </location>
</feature>
<reference evidence="9" key="1">
    <citation type="journal article" date="2015" name="Nature">
        <title>Complex archaea that bridge the gap between prokaryotes and eukaryotes.</title>
        <authorList>
            <person name="Spang A."/>
            <person name="Saw J.H."/>
            <person name="Jorgensen S.L."/>
            <person name="Zaremba-Niedzwiedzka K."/>
            <person name="Martijn J."/>
            <person name="Lind A.E."/>
            <person name="van Eijk R."/>
            <person name="Schleper C."/>
            <person name="Guy L."/>
            <person name="Ettema T.J."/>
        </authorList>
    </citation>
    <scope>NUCLEOTIDE SEQUENCE</scope>
</reference>
<keyword evidence="4" id="KW-1003">Cell membrane</keyword>
<dbReference type="InterPro" id="IPR044644">
    <property type="entry name" value="DinF-like"/>
</dbReference>
<evidence type="ECO:0000256" key="2">
    <source>
        <dbReference type="ARBA" id="ARBA00010199"/>
    </source>
</evidence>
<dbReference type="GO" id="GO:0042910">
    <property type="term" value="F:xenobiotic transmembrane transporter activity"/>
    <property type="evidence" value="ECO:0007669"/>
    <property type="project" value="InterPro"/>
</dbReference>
<feature type="transmembrane region" description="Helical" evidence="8">
    <location>
        <begin position="245"/>
        <end position="264"/>
    </location>
</feature>
<feature type="transmembrane region" description="Helical" evidence="8">
    <location>
        <begin position="413"/>
        <end position="434"/>
    </location>
</feature>